<dbReference type="InterPro" id="IPR052411">
    <property type="entry name" value="c-mor_Regulatory_Protein"/>
</dbReference>
<keyword evidence="3" id="KW-1185">Reference proteome</keyword>
<dbReference type="Gene3D" id="1.10.10.60">
    <property type="entry name" value="Homeodomain-like"/>
    <property type="match status" value="1"/>
</dbReference>
<evidence type="ECO:0000313" key="3">
    <source>
        <dbReference type="Proteomes" id="UP000308230"/>
    </source>
</evidence>
<organism evidence="2 3">
    <name type="scientific">Exobacillus caeni</name>
    <dbReference type="NCBI Taxonomy" id="2574798"/>
    <lineage>
        <taxon>Bacteria</taxon>
        <taxon>Bacillati</taxon>
        <taxon>Bacillota</taxon>
        <taxon>Bacilli</taxon>
        <taxon>Bacillales</taxon>
        <taxon>Guptibacillaceae</taxon>
        <taxon>Exobacillus</taxon>
    </lineage>
</organism>
<dbReference type="Pfam" id="PF08765">
    <property type="entry name" value="Mor"/>
    <property type="match status" value="1"/>
</dbReference>
<dbReference type="EMBL" id="SWLG01000008">
    <property type="protein sequence ID" value="TLS36874.1"/>
    <property type="molecule type" value="Genomic_DNA"/>
</dbReference>
<evidence type="ECO:0000259" key="1">
    <source>
        <dbReference type="Pfam" id="PF08765"/>
    </source>
</evidence>
<sequence>MQYKNGKEVFPPNLLKELQNYIEGELIYIPKKSDQRARWGELSGSRKLITKRNEEIFQNYKEGYTFKELEKKYHLSIESIRKIIYKTREKDEQKK</sequence>
<comment type="caution">
    <text evidence="2">The sequence shown here is derived from an EMBL/GenBank/DDBJ whole genome shotgun (WGS) entry which is preliminary data.</text>
</comment>
<dbReference type="InterPro" id="IPR049739">
    <property type="entry name" value="YraL-like"/>
</dbReference>
<accession>A0A5R9F8M5</accession>
<proteinExistence type="predicted"/>
<dbReference type="SUPFAM" id="SSF46689">
    <property type="entry name" value="Homeodomain-like"/>
    <property type="match status" value="1"/>
</dbReference>
<dbReference type="OrthoDB" id="9800398at2"/>
<gene>
    <name evidence="2" type="ORF">FCL54_13030</name>
</gene>
<name>A0A5R9F8M5_9BACL</name>
<evidence type="ECO:0000313" key="2">
    <source>
        <dbReference type="EMBL" id="TLS36874.1"/>
    </source>
</evidence>
<reference evidence="2 3" key="1">
    <citation type="submission" date="2019-04" db="EMBL/GenBank/DDBJ databases">
        <title>Bacillus caeni sp. nov., a bacterium isolated from mangrove sediment.</title>
        <authorList>
            <person name="Huang H."/>
            <person name="Mo K."/>
            <person name="Hu Y."/>
        </authorList>
    </citation>
    <scope>NUCLEOTIDE SEQUENCE [LARGE SCALE GENOMIC DNA]</scope>
    <source>
        <strain evidence="2 3">HB172195</strain>
    </source>
</reference>
<feature type="domain" description="Mor transcription activator" evidence="1">
    <location>
        <begin position="14"/>
        <end position="92"/>
    </location>
</feature>
<dbReference type="RefSeq" id="WP_138127072.1">
    <property type="nucleotide sequence ID" value="NZ_SWLG01000008.1"/>
</dbReference>
<dbReference type="InterPro" id="IPR009057">
    <property type="entry name" value="Homeodomain-like_sf"/>
</dbReference>
<dbReference type="PANTHER" id="PTHR37812">
    <property type="entry name" value="MU-LIKE PROPHAGE FLUMU PROTEIN C"/>
    <property type="match status" value="1"/>
</dbReference>
<dbReference type="NCBIfam" id="NF040785">
    <property type="entry name" value="CD3324_fam"/>
    <property type="match status" value="1"/>
</dbReference>
<dbReference type="AlphaFoldDB" id="A0A5R9F8M5"/>
<dbReference type="Proteomes" id="UP000308230">
    <property type="component" value="Unassembled WGS sequence"/>
</dbReference>
<protein>
    <recommendedName>
        <fullName evidence="1">Mor transcription activator domain-containing protein</fullName>
    </recommendedName>
</protein>
<dbReference type="InterPro" id="IPR014875">
    <property type="entry name" value="Mor_transcription_activator"/>
</dbReference>
<dbReference type="PANTHER" id="PTHR37812:SF1">
    <property type="entry name" value="MU-LIKE PROPHAGE FLUMU PROTEIN C"/>
    <property type="match status" value="1"/>
</dbReference>